<accession>A0AAD3XPQ3</accession>
<comment type="caution">
    <text evidence="2">The sequence shown here is derived from an EMBL/GenBank/DDBJ whole genome shotgun (WGS) entry which is preliminary data.</text>
</comment>
<keyword evidence="3" id="KW-1185">Reference proteome</keyword>
<evidence type="ECO:0000256" key="1">
    <source>
        <dbReference type="SAM" id="MobiDB-lite"/>
    </source>
</evidence>
<evidence type="ECO:0000313" key="3">
    <source>
        <dbReference type="Proteomes" id="UP001279734"/>
    </source>
</evidence>
<reference evidence="2" key="1">
    <citation type="submission" date="2023-05" db="EMBL/GenBank/DDBJ databases">
        <title>Nepenthes gracilis genome sequencing.</title>
        <authorList>
            <person name="Fukushima K."/>
        </authorList>
    </citation>
    <scope>NUCLEOTIDE SEQUENCE</scope>
    <source>
        <strain evidence="2">SING2019-196</strain>
    </source>
</reference>
<dbReference type="EMBL" id="BSYO01000012">
    <property type="protein sequence ID" value="GMH12448.1"/>
    <property type="molecule type" value="Genomic_DNA"/>
</dbReference>
<sequence>MLGLVTGTAPSESAAPITSLAAPTASSVEPSRRKHQVVGTTVTCPVREALALVAVVAAASVAAAALGGNPVTGFAIGRDVTSTTLLAEWSVFDAVRQGMLTANLHIDLSLFIFRY</sequence>
<evidence type="ECO:0000313" key="2">
    <source>
        <dbReference type="EMBL" id="GMH12448.1"/>
    </source>
</evidence>
<protein>
    <submittedName>
        <fullName evidence="2">Uncharacterized protein</fullName>
    </submittedName>
</protein>
<gene>
    <name evidence="2" type="ORF">Nepgr_014289</name>
</gene>
<name>A0AAD3XPQ3_NEPGR</name>
<organism evidence="2 3">
    <name type="scientific">Nepenthes gracilis</name>
    <name type="common">Slender pitcher plant</name>
    <dbReference type="NCBI Taxonomy" id="150966"/>
    <lineage>
        <taxon>Eukaryota</taxon>
        <taxon>Viridiplantae</taxon>
        <taxon>Streptophyta</taxon>
        <taxon>Embryophyta</taxon>
        <taxon>Tracheophyta</taxon>
        <taxon>Spermatophyta</taxon>
        <taxon>Magnoliopsida</taxon>
        <taxon>eudicotyledons</taxon>
        <taxon>Gunneridae</taxon>
        <taxon>Pentapetalae</taxon>
        <taxon>Caryophyllales</taxon>
        <taxon>Nepenthaceae</taxon>
        <taxon>Nepenthes</taxon>
    </lineage>
</organism>
<dbReference type="Proteomes" id="UP001279734">
    <property type="component" value="Unassembled WGS sequence"/>
</dbReference>
<dbReference type="AlphaFoldDB" id="A0AAD3XPQ3"/>
<feature type="region of interest" description="Disordered" evidence="1">
    <location>
        <begin position="1"/>
        <end position="20"/>
    </location>
</feature>
<proteinExistence type="predicted"/>